<keyword evidence="1" id="KW-0863">Zinc-finger</keyword>
<evidence type="ECO:0000256" key="1">
    <source>
        <dbReference type="PROSITE-ProRule" id="PRU00047"/>
    </source>
</evidence>
<dbReference type="InterPro" id="IPR001878">
    <property type="entry name" value="Znf_CCHC"/>
</dbReference>
<feature type="region of interest" description="Disordered" evidence="2">
    <location>
        <begin position="236"/>
        <end position="301"/>
    </location>
</feature>
<feature type="compositionally biased region" description="Basic and acidic residues" evidence="2">
    <location>
        <begin position="269"/>
        <end position="281"/>
    </location>
</feature>
<sequence>MRARGFLKKTERKVGTNGTETIGFEKTKVKCYNCHKRDHFARECKALRENRNKEPVRRNVTVETTYAKALVAQDEIGYDWSDQADDGPTNFALMAYTSSGSSSSSSSDSEVSTCSKACLKSYEILKEHYDNLSKDYKKSQLNVGAYRTDLESVKARLVVYKVNDKYKTGVGYHAVPPSYTGNFMPPKPDLILADVDEYVVSESVTSVPGVATNAAKSSKLKPKSVSEPLIEDWISDSEDEDENEAKFKSKQRKPSFAKVEFVKPNEQVKTPRETVKQEEHHRQAKHPRKNSLSPRVNKRNWNNLMSQRLGNNVKMLNKA</sequence>
<dbReference type="SMART" id="SM00343">
    <property type="entry name" value="ZnF_C2HC"/>
    <property type="match status" value="1"/>
</dbReference>
<proteinExistence type="predicted"/>
<comment type="caution">
    <text evidence="4">The sequence shown here is derived from an EMBL/GenBank/DDBJ whole genome shotgun (WGS) entry which is preliminary data.</text>
</comment>
<evidence type="ECO:0000256" key="2">
    <source>
        <dbReference type="SAM" id="MobiDB-lite"/>
    </source>
</evidence>
<dbReference type="SUPFAM" id="SSF57756">
    <property type="entry name" value="Retrovirus zinc finger-like domains"/>
    <property type="match status" value="1"/>
</dbReference>
<dbReference type="GO" id="GO:0008270">
    <property type="term" value="F:zinc ion binding"/>
    <property type="evidence" value="ECO:0007669"/>
    <property type="project" value="UniProtKB-KW"/>
</dbReference>
<evidence type="ECO:0000259" key="3">
    <source>
        <dbReference type="PROSITE" id="PS50158"/>
    </source>
</evidence>
<keyword evidence="1" id="KW-0862">Zinc</keyword>
<dbReference type="PROSITE" id="PS50158">
    <property type="entry name" value="ZF_CCHC"/>
    <property type="match status" value="1"/>
</dbReference>
<accession>A0A6L2L3Y2</accession>
<gene>
    <name evidence="4" type="ORF">Tci_028326</name>
</gene>
<dbReference type="EMBL" id="BKCJ010003647">
    <property type="protein sequence ID" value="GEU56348.1"/>
    <property type="molecule type" value="Genomic_DNA"/>
</dbReference>
<feature type="compositionally biased region" description="Polar residues" evidence="2">
    <location>
        <begin position="290"/>
        <end position="301"/>
    </location>
</feature>
<protein>
    <recommendedName>
        <fullName evidence="3">CCHC-type domain-containing protein</fullName>
    </recommendedName>
</protein>
<dbReference type="AlphaFoldDB" id="A0A6L2L3Y2"/>
<reference evidence="4" key="1">
    <citation type="journal article" date="2019" name="Sci. Rep.">
        <title>Draft genome of Tanacetum cinerariifolium, the natural source of mosquito coil.</title>
        <authorList>
            <person name="Yamashiro T."/>
            <person name="Shiraishi A."/>
            <person name="Satake H."/>
            <person name="Nakayama K."/>
        </authorList>
    </citation>
    <scope>NUCLEOTIDE SEQUENCE</scope>
</reference>
<organism evidence="4">
    <name type="scientific">Tanacetum cinerariifolium</name>
    <name type="common">Dalmatian daisy</name>
    <name type="synonym">Chrysanthemum cinerariifolium</name>
    <dbReference type="NCBI Taxonomy" id="118510"/>
    <lineage>
        <taxon>Eukaryota</taxon>
        <taxon>Viridiplantae</taxon>
        <taxon>Streptophyta</taxon>
        <taxon>Embryophyta</taxon>
        <taxon>Tracheophyta</taxon>
        <taxon>Spermatophyta</taxon>
        <taxon>Magnoliopsida</taxon>
        <taxon>eudicotyledons</taxon>
        <taxon>Gunneridae</taxon>
        <taxon>Pentapetalae</taxon>
        <taxon>asterids</taxon>
        <taxon>campanulids</taxon>
        <taxon>Asterales</taxon>
        <taxon>Asteraceae</taxon>
        <taxon>Asteroideae</taxon>
        <taxon>Anthemideae</taxon>
        <taxon>Anthemidinae</taxon>
        <taxon>Tanacetum</taxon>
    </lineage>
</organism>
<dbReference type="InterPro" id="IPR036875">
    <property type="entry name" value="Znf_CCHC_sf"/>
</dbReference>
<keyword evidence="1" id="KW-0479">Metal-binding</keyword>
<name>A0A6L2L3Y2_TANCI</name>
<dbReference type="Gene3D" id="4.10.60.10">
    <property type="entry name" value="Zinc finger, CCHC-type"/>
    <property type="match status" value="1"/>
</dbReference>
<dbReference type="GO" id="GO:0003676">
    <property type="term" value="F:nucleic acid binding"/>
    <property type="evidence" value="ECO:0007669"/>
    <property type="project" value="InterPro"/>
</dbReference>
<feature type="domain" description="CCHC-type" evidence="3">
    <location>
        <begin position="30"/>
        <end position="45"/>
    </location>
</feature>
<evidence type="ECO:0000313" key="4">
    <source>
        <dbReference type="EMBL" id="GEU56348.1"/>
    </source>
</evidence>